<dbReference type="InterPro" id="IPR011009">
    <property type="entry name" value="Kinase-like_dom_sf"/>
</dbReference>
<evidence type="ECO:0000313" key="2">
    <source>
        <dbReference type="EMBL" id="PZW32014.1"/>
    </source>
</evidence>
<feature type="domain" description="Aminoglycoside phosphotransferase" evidence="1">
    <location>
        <begin position="25"/>
        <end position="252"/>
    </location>
</feature>
<dbReference type="Proteomes" id="UP000248806">
    <property type="component" value="Unassembled WGS sequence"/>
</dbReference>
<reference evidence="2 3" key="1">
    <citation type="submission" date="2018-06" db="EMBL/GenBank/DDBJ databases">
        <title>Genomic Encyclopedia of Archaeal and Bacterial Type Strains, Phase II (KMG-II): from individual species to whole genera.</title>
        <authorList>
            <person name="Goeker M."/>
        </authorList>
    </citation>
    <scope>NUCLEOTIDE SEQUENCE [LARGE SCALE GENOMIC DNA]</scope>
    <source>
        <strain evidence="2 3">ATCC BAA-1881</strain>
    </source>
</reference>
<accession>A0A326UA55</accession>
<keyword evidence="2" id="KW-0808">Transferase</keyword>
<proteinExistence type="predicted"/>
<dbReference type="PANTHER" id="PTHR21310">
    <property type="entry name" value="AMINOGLYCOSIDE PHOSPHOTRANSFERASE-RELATED-RELATED"/>
    <property type="match status" value="1"/>
</dbReference>
<evidence type="ECO:0000259" key="1">
    <source>
        <dbReference type="Pfam" id="PF01636"/>
    </source>
</evidence>
<gene>
    <name evidence="2" type="ORF">EI42_02040</name>
</gene>
<dbReference type="Pfam" id="PF01636">
    <property type="entry name" value="APH"/>
    <property type="match status" value="1"/>
</dbReference>
<dbReference type="InterPro" id="IPR051678">
    <property type="entry name" value="AGP_Transferase"/>
</dbReference>
<dbReference type="RefSeq" id="WP_111321460.1">
    <property type="nucleotide sequence ID" value="NZ_BIFX01000001.1"/>
</dbReference>
<dbReference type="Gene3D" id="3.90.1200.10">
    <property type="match status" value="1"/>
</dbReference>
<organism evidence="2 3">
    <name type="scientific">Thermosporothrix hazakensis</name>
    <dbReference type="NCBI Taxonomy" id="644383"/>
    <lineage>
        <taxon>Bacteria</taxon>
        <taxon>Bacillati</taxon>
        <taxon>Chloroflexota</taxon>
        <taxon>Ktedonobacteria</taxon>
        <taxon>Ktedonobacterales</taxon>
        <taxon>Thermosporotrichaceae</taxon>
        <taxon>Thermosporothrix</taxon>
    </lineage>
</organism>
<keyword evidence="2" id="KW-0418">Kinase</keyword>
<dbReference type="InterPro" id="IPR002575">
    <property type="entry name" value="Aminoglycoside_PTrfase"/>
</dbReference>
<dbReference type="GO" id="GO:0016301">
    <property type="term" value="F:kinase activity"/>
    <property type="evidence" value="ECO:0007669"/>
    <property type="project" value="UniProtKB-KW"/>
</dbReference>
<sequence>MKSEFAPEELAALAGKWISEEIKAIQPVRSGQVSKAFIVSTKGGPDYILRVNEQAIFFQRDAWIYRRYAHTGIPVPEMIALGERGDFAYAISRRMPGQMLMELPEAEVTQLLPRMIEMLDRIHHCDVSESRGYGPLDREGNGMFASWTDYLLSVNQGEQAERMERAYRTTCLDRGLCTRLYENMRALSTFCPQERYLIHGDYSFDNVLTDGGEISAVLDWGSASYGDYLFDVSWGSFWDFGGSFFRAFKDYSQFCKTSIPALEERIQCYHCYISLVALLFFAERGQTDVYQMLKQAILTELSL</sequence>
<dbReference type="AlphaFoldDB" id="A0A326UA55"/>
<dbReference type="EMBL" id="QKUF01000005">
    <property type="protein sequence ID" value="PZW32014.1"/>
    <property type="molecule type" value="Genomic_DNA"/>
</dbReference>
<dbReference type="OrthoDB" id="2568768at2"/>
<name>A0A326UA55_THEHA</name>
<comment type="caution">
    <text evidence="2">The sequence shown here is derived from an EMBL/GenBank/DDBJ whole genome shotgun (WGS) entry which is preliminary data.</text>
</comment>
<protein>
    <submittedName>
        <fullName evidence="2">Hygromycin-B 4-O-kinase</fullName>
    </submittedName>
</protein>
<dbReference type="SUPFAM" id="SSF56112">
    <property type="entry name" value="Protein kinase-like (PK-like)"/>
    <property type="match status" value="1"/>
</dbReference>
<evidence type="ECO:0000313" key="3">
    <source>
        <dbReference type="Proteomes" id="UP000248806"/>
    </source>
</evidence>
<dbReference type="Gene3D" id="3.30.200.150">
    <property type="match status" value="1"/>
</dbReference>
<keyword evidence="3" id="KW-1185">Reference proteome</keyword>